<dbReference type="SUPFAM" id="SSF49464">
    <property type="entry name" value="Carboxypeptidase regulatory domain-like"/>
    <property type="match status" value="1"/>
</dbReference>
<evidence type="ECO:0000313" key="1">
    <source>
        <dbReference type="EMBL" id="KDS31751.1"/>
    </source>
</evidence>
<proteinExistence type="predicted"/>
<comment type="caution">
    <text evidence="1">The sequence shown here is derived from an EMBL/GenBank/DDBJ whole genome shotgun (WGS) entry which is preliminary data.</text>
</comment>
<keyword evidence="1" id="KW-0378">Hydrolase</keyword>
<reference evidence="1 2" key="1">
    <citation type="submission" date="2014-04" db="EMBL/GenBank/DDBJ databases">
        <authorList>
            <person name="Sears C."/>
            <person name="Carroll K."/>
            <person name="Sack B.R."/>
            <person name="Qadri F."/>
            <person name="Myers L.L."/>
            <person name="Chung G.-T."/>
            <person name="Escheverria P."/>
            <person name="Fraser C.M."/>
            <person name="Sadzewicz L."/>
            <person name="Shefchek K.A."/>
            <person name="Tallon L."/>
            <person name="Das S.P."/>
            <person name="Daugherty S."/>
            <person name="Mongodin E.F."/>
        </authorList>
    </citation>
    <scope>NUCLEOTIDE SEQUENCE [LARGE SCALE GENOMIC DNA]</scope>
    <source>
        <strain evidence="2">3775 SL(B) 10 (iv)</strain>
    </source>
</reference>
<protein>
    <submittedName>
        <fullName evidence="1">Carboxypeptidase regulatory-like domain protein</fullName>
    </submittedName>
</protein>
<dbReference type="RefSeq" id="WP_022186088.1">
    <property type="nucleotide sequence ID" value="NZ_JNHI01000007.1"/>
</dbReference>
<name>A0A078RAV5_PHOVU</name>
<dbReference type="GO" id="GO:0004180">
    <property type="term" value="F:carboxypeptidase activity"/>
    <property type="evidence" value="ECO:0007669"/>
    <property type="project" value="UniProtKB-KW"/>
</dbReference>
<dbReference type="PATRIC" id="fig|1339350.3.peg.1675"/>
<evidence type="ECO:0000313" key="2">
    <source>
        <dbReference type="Proteomes" id="UP000028134"/>
    </source>
</evidence>
<accession>A0A078RAV5</accession>
<dbReference type="EMBL" id="JNHI01000007">
    <property type="protein sequence ID" value="KDS31751.1"/>
    <property type="molecule type" value="Genomic_DNA"/>
</dbReference>
<dbReference type="Gene3D" id="2.60.40.1120">
    <property type="entry name" value="Carboxypeptidase-like, regulatory domain"/>
    <property type="match status" value="1"/>
</dbReference>
<sequence length="274" mass="31811">MKTPFIPKLILLFILFFLYSAGYAQQRDSVTIRGQVTDYNGQPIDSCSIFWQSPSFDDIKQAITDKNGYYTTRIPKGKYQSMGAINMSTYPHTVKPGLAEKDQRLEFWAWNFIADRDTTLNIRYHRMEVYGLRIFHIPGGMPTYQIYVRPMSLTRTLQWQKEEKSSLVHAQDLSKIEQTGLSKQAKGVLLAPSADKLKAIVWIDGEEVPVLMKQEIKEYFDATEYGNAYLLTVDMPKHQKNILPYRIFKVELTDLENGDRGEGLYYMEKENYIK</sequence>
<dbReference type="AlphaFoldDB" id="A0A078RAV5"/>
<gene>
    <name evidence="1" type="ORF">M097_1736</name>
</gene>
<dbReference type="InterPro" id="IPR008969">
    <property type="entry name" value="CarboxyPept-like_regulatory"/>
</dbReference>
<keyword evidence="1" id="KW-0121">Carboxypeptidase</keyword>
<dbReference type="Proteomes" id="UP000028134">
    <property type="component" value="Unassembled WGS sequence"/>
</dbReference>
<keyword evidence="1" id="KW-0645">Protease</keyword>
<organism evidence="1 2">
    <name type="scientific">Phocaeicola vulgatus str. 3775 SL</name>
    <name type="common">B</name>
    <name type="synonym">iv</name>
    <dbReference type="NCBI Taxonomy" id="1339350"/>
    <lineage>
        <taxon>Bacteria</taxon>
        <taxon>Pseudomonadati</taxon>
        <taxon>Bacteroidota</taxon>
        <taxon>Bacteroidia</taxon>
        <taxon>Bacteroidales</taxon>
        <taxon>Bacteroidaceae</taxon>
        <taxon>Phocaeicola</taxon>
    </lineage>
</organism>